<dbReference type="GO" id="GO:0003735">
    <property type="term" value="F:structural constituent of ribosome"/>
    <property type="evidence" value="ECO:0007669"/>
    <property type="project" value="InterPro"/>
</dbReference>
<evidence type="ECO:0000256" key="5">
    <source>
        <dbReference type="SAM" id="MobiDB-lite"/>
    </source>
</evidence>
<evidence type="ECO:0000313" key="7">
    <source>
        <dbReference type="EMBL" id="GFR51858.1"/>
    </source>
</evidence>
<dbReference type="GO" id="GO:0003723">
    <property type="term" value="F:RNA binding"/>
    <property type="evidence" value="ECO:0007669"/>
    <property type="project" value="InterPro"/>
</dbReference>
<sequence length="215" mass="24290">MPQVYRAIRPMFKTDRWRICRDDIVYILSGHDKGKTGKVLEIFKDTKVPQVIVEGRNMRKKKIRTGHGPDDFFVVTMEAPLHYSQVQLLDPNTNKPVRVVYMYTPEGEKVRVRKVPNPTVNDILPSPSEEEPDPRVGLVGPKDTPAQLARRASYTPAAGFPFRPRLLESIWADMHPPELEEEEEQGQASSSSNIGGSSSRQQQQQMSARAYCTGA</sequence>
<evidence type="ECO:0000256" key="1">
    <source>
        <dbReference type="ARBA" id="ARBA00010618"/>
    </source>
</evidence>
<dbReference type="Pfam" id="PF00467">
    <property type="entry name" value="KOW"/>
    <property type="match status" value="1"/>
</dbReference>
<dbReference type="InterPro" id="IPR041988">
    <property type="entry name" value="Ribosomal_uL24_KOW"/>
</dbReference>
<dbReference type="InterPro" id="IPR005824">
    <property type="entry name" value="KOW"/>
</dbReference>
<dbReference type="AlphaFoldDB" id="A0AAD3HSU4"/>
<evidence type="ECO:0000256" key="2">
    <source>
        <dbReference type="ARBA" id="ARBA00022980"/>
    </source>
</evidence>
<dbReference type="InterPro" id="IPR057264">
    <property type="entry name" value="Ribosomal_uL24_C"/>
</dbReference>
<keyword evidence="3 4" id="KW-0687">Ribonucleoprotein</keyword>
<name>A0AAD3HSU4_9CHLO</name>
<dbReference type="PROSITE" id="PS01108">
    <property type="entry name" value="RIBOSOMAL_L24"/>
    <property type="match status" value="1"/>
</dbReference>
<feature type="region of interest" description="Disordered" evidence="5">
    <location>
        <begin position="116"/>
        <end position="141"/>
    </location>
</feature>
<gene>
    <name evidence="7" type="ORF">Agub_g14330</name>
</gene>
<feature type="non-terminal residue" evidence="7">
    <location>
        <position position="1"/>
    </location>
</feature>
<comment type="caution">
    <text evidence="7">The sequence shown here is derived from an EMBL/GenBank/DDBJ whole genome shotgun (WGS) entry which is preliminary data.</text>
</comment>
<keyword evidence="8" id="KW-1185">Reference proteome</keyword>
<dbReference type="EMBL" id="BMAR01000055">
    <property type="protein sequence ID" value="GFR51858.1"/>
    <property type="molecule type" value="Genomic_DNA"/>
</dbReference>
<dbReference type="PANTHER" id="PTHR12903">
    <property type="entry name" value="MITOCHONDRIAL RIBOSOMAL PROTEIN L24"/>
    <property type="match status" value="1"/>
</dbReference>
<dbReference type="SUPFAM" id="SSF50104">
    <property type="entry name" value="Translation proteins SH3-like domain"/>
    <property type="match status" value="1"/>
</dbReference>
<dbReference type="Proteomes" id="UP001054857">
    <property type="component" value="Unassembled WGS sequence"/>
</dbReference>
<evidence type="ECO:0000259" key="6">
    <source>
        <dbReference type="SMART" id="SM00739"/>
    </source>
</evidence>
<dbReference type="Pfam" id="PF17136">
    <property type="entry name" value="ribosomal_L24"/>
    <property type="match status" value="1"/>
</dbReference>
<dbReference type="InterPro" id="IPR003256">
    <property type="entry name" value="Ribosomal_uL24"/>
</dbReference>
<accession>A0AAD3HSU4</accession>
<proteinExistence type="inferred from homology"/>
<dbReference type="Gene3D" id="2.30.30.30">
    <property type="match status" value="1"/>
</dbReference>
<dbReference type="HAMAP" id="MF_01326_B">
    <property type="entry name" value="Ribosomal_uL24_B"/>
    <property type="match status" value="1"/>
</dbReference>
<evidence type="ECO:0000256" key="4">
    <source>
        <dbReference type="RuleBase" id="RU003477"/>
    </source>
</evidence>
<dbReference type="InterPro" id="IPR014722">
    <property type="entry name" value="Rib_uL2_dom2"/>
</dbReference>
<dbReference type="GO" id="GO:0005840">
    <property type="term" value="C:ribosome"/>
    <property type="evidence" value="ECO:0007669"/>
    <property type="project" value="UniProtKB-KW"/>
</dbReference>
<reference evidence="7 8" key="1">
    <citation type="journal article" date="2021" name="Sci. Rep.">
        <title>Genome sequencing of the multicellular alga Astrephomene provides insights into convergent evolution of germ-soma differentiation.</title>
        <authorList>
            <person name="Yamashita S."/>
            <person name="Yamamoto K."/>
            <person name="Matsuzaki R."/>
            <person name="Suzuki S."/>
            <person name="Yamaguchi H."/>
            <person name="Hirooka S."/>
            <person name="Minakuchi Y."/>
            <person name="Miyagishima S."/>
            <person name="Kawachi M."/>
            <person name="Toyoda A."/>
            <person name="Nozaki H."/>
        </authorList>
    </citation>
    <scope>NUCLEOTIDE SEQUENCE [LARGE SCALE GENOMIC DNA]</scope>
    <source>
        <strain evidence="7 8">NIES-4017</strain>
    </source>
</reference>
<protein>
    <recommendedName>
        <fullName evidence="6">KOW domain-containing protein</fullName>
    </recommendedName>
</protein>
<evidence type="ECO:0000313" key="8">
    <source>
        <dbReference type="Proteomes" id="UP001054857"/>
    </source>
</evidence>
<dbReference type="GO" id="GO:0006412">
    <property type="term" value="P:translation"/>
    <property type="evidence" value="ECO:0007669"/>
    <property type="project" value="InterPro"/>
</dbReference>
<dbReference type="InterPro" id="IPR008991">
    <property type="entry name" value="Translation_prot_SH3-like_sf"/>
</dbReference>
<dbReference type="GO" id="GO:1990904">
    <property type="term" value="C:ribonucleoprotein complex"/>
    <property type="evidence" value="ECO:0007669"/>
    <property type="project" value="UniProtKB-KW"/>
</dbReference>
<dbReference type="InterPro" id="IPR005825">
    <property type="entry name" value="Ribosomal_uL24_CS"/>
</dbReference>
<dbReference type="CDD" id="cd06089">
    <property type="entry name" value="KOW_RPL26"/>
    <property type="match status" value="1"/>
</dbReference>
<keyword evidence="2 4" id="KW-0689">Ribosomal protein</keyword>
<organism evidence="7 8">
    <name type="scientific">Astrephomene gubernaculifera</name>
    <dbReference type="NCBI Taxonomy" id="47775"/>
    <lineage>
        <taxon>Eukaryota</taxon>
        <taxon>Viridiplantae</taxon>
        <taxon>Chlorophyta</taxon>
        <taxon>core chlorophytes</taxon>
        <taxon>Chlorophyceae</taxon>
        <taxon>CS clade</taxon>
        <taxon>Chlamydomonadales</taxon>
        <taxon>Astrephomenaceae</taxon>
        <taxon>Astrephomene</taxon>
    </lineage>
</organism>
<dbReference type="SMART" id="SM00739">
    <property type="entry name" value="KOW"/>
    <property type="match status" value="1"/>
</dbReference>
<feature type="compositionally biased region" description="Low complexity" evidence="5">
    <location>
        <begin position="186"/>
        <end position="207"/>
    </location>
</feature>
<feature type="domain" description="KOW" evidence="6">
    <location>
        <begin position="18"/>
        <end position="45"/>
    </location>
</feature>
<evidence type="ECO:0000256" key="3">
    <source>
        <dbReference type="ARBA" id="ARBA00023274"/>
    </source>
</evidence>
<comment type="similarity">
    <text evidence="1 4">Belongs to the universal ribosomal protein uL24 family.</text>
</comment>
<feature type="region of interest" description="Disordered" evidence="5">
    <location>
        <begin position="173"/>
        <end position="215"/>
    </location>
</feature>
<dbReference type="NCBIfam" id="TIGR01079">
    <property type="entry name" value="rplX_bact"/>
    <property type="match status" value="1"/>
</dbReference>